<dbReference type="InterPro" id="IPR043136">
    <property type="entry name" value="B30.2/SPRY_sf"/>
</dbReference>
<dbReference type="PANTHER" id="PTHR10598:SF0">
    <property type="entry name" value="SET1_ASH2 HISTONE METHYLTRANSFERASE COMPLEX SUBUNIT ASH2"/>
    <property type="match status" value="1"/>
</dbReference>
<gene>
    <name evidence="6" type="primary">ash2</name>
    <name evidence="6" type="ORF">LOC62_06G008589</name>
</gene>
<evidence type="ECO:0000259" key="5">
    <source>
        <dbReference type="SMART" id="SM00449"/>
    </source>
</evidence>
<dbReference type="CDD" id="cd12872">
    <property type="entry name" value="SPRY_Ash2"/>
    <property type="match status" value="1"/>
</dbReference>
<feature type="region of interest" description="Disordered" evidence="4">
    <location>
        <begin position="312"/>
        <end position="348"/>
    </location>
</feature>
<dbReference type="EMBL" id="CP086719">
    <property type="protein sequence ID" value="WOO85090.1"/>
    <property type="molecule type" value="Genomic_DNA"/>
</dbReference>
<comment type="similarity">
    <text evidence="3">Belongs to the cclA family.</text>
</comment>
<dbReference type="InterPro" id="IPR013320">
    <property type="entry name" value="ConA-like_dom_sf"/>
</dbReference>
<feature type="compositionally biased region" description="Acidic residues" evidence="4">
    <location>
        <begin position="607"/>
        <end position="617"/>
    </location>
</feature>
<dbReference type="Proteomes" id="UP000827549">
    <property type="component" value="Chromosome 6"/>
</dbReference>
<dbReference type="InterPro" id="IPR003877">
    <property type="entry name" value="SPRY_dom"/>
</dbReference>
<feature type="compositionally biased region" description="Low complexity" evidence="4">
    <location>
        <begin position="7"/>
        <end position="31"/>
    </location>
</feature>
<evidence type="ECO:0000256" key="1">
    <source>
        <dbReference type="ARBA" id="ARBA00004123"/>
    </source>
</evidence>
<dbReference type="InterPro" id="IPR037353">
    <property type="entry name" value="ASH2"/>
</dbReference>
<accession>A0AAF0YE64</accession>
<comment type="subcellular location">
    <subcellularLocation>
        <location evidence="1">Nucleus</location>
    </subcellularLocation>
</comment>
<feature type="region of interest" description="Disordered" evidence="4">
    <location>
        <begin position="1"/>
        <end position="64"/>
    </location>
</feature>
<dbReference type="PANTHER" id="PTHR10598">
    <property type="entry name" value="SET1/ASH2 HISTONE METHYLTRANSFERASE COMPLEX SUBUNIT ASH2"/>
    <property type="match status" value="1"/>
</dbReference>
<evidence type="ECO:0000313" key="6">
    <source>
        <dbReference type="EMBL" id="WOO85090.1"/>
    </source>
</evidence>
<dbReference type="Pfam" id="PF00622">
    <property type="entry name" value="SPRY"/>
    <property type="match status" value="1"/>
</dbReference>
<reference evidence="6" key="1">
    <citation type="submission" date="2023-10" db="EMBL/GenBank/DDBJ databases">
        <authorList>
            <person name="Noh H."/>
        </authorList>
    </citation>
    <scope>NUCLEOTIDE SEQUENCE</scope>
    <source>
        <strain evidence="6">DUCC4014</strain>
    </source>
</reference>
<dbReference type="GeneID" id="87811753"/>
<dbReference type="RefSeq" id="XP_062631116.1">
    <property type="nucleotide sequence ID" value="XM_062775132.1"/>
</dbReference>
<evidence type="ECO:0000256" key="4">
    <source>
        <dbReference type="SAM" id="MobiDB-lite"/>
    </source>
</evidence>
<name>A0AAF0YE64_9TREE</name>
<protein>
    <submittedName>
        <fullName evidence="6">Set1 complex component ash2</fullName>
    </submittedName>
</protein>
<sequence>MVKRRTSTSVSSAGTPGPSVSSVPPTTTTSPLRPGDGDNDADRTSGPSRANASASATPAPNQTAVKESLISADYRTAARPGVVAPGTGDGGAAGDECFMWNDLPMNKNGYRYYPCAPGPINSPNPQFPFNRIIAGPLPAPAVAISTLDRSSFLRIAPNSLTVTTDRGYRSGRATVSVRQGVWYYEAIVVRGEGPQGAGKATGGDSGNAHVRVGWGRREAVLDAPVGADAYSYGLRDVGGEKVHLSRPKPYGKPFATGDVVGCLISLPARDPPLPPPTEGRAQRWRIPIRYKGQLYFEMDEFPVAKEFESLVNREGKAPEPAPPDEEPGKKKGPAPKKKATEPAKPVTRQLNTLPGSYISFFLNGQPLAPDPAFTDLWDFAPLPPLGSAIVKRHGHGTVAAERERETYHHIDDGILGYFPMVSCFGRGKVRLNFGPDWEAAPTGLPADARPMSARWDEFVSEQAVYDEHDEGVLDKRYRRDMEEAARRAAAEALAAATSAGGATGTPPRGSRPPPNKKRKKVAGEVGTPGTSARGTPVPADGGATPATHGGRTPAPGDGGRTPAYDTTAPPTPAPVPTPYDDVSMASTPGGAVSEAVFSPMPGVKVEVEEEEEDAEGEDAGREDADEGVQWS</sequence>
<dbReference type="AlphaFoldDB" id="A0AAF0YE64"/>
<keyword evidence="7" id="KW-1185">Reference proteome</keyword>
<organism evidence="6 7">
    <name type="scientific">Vanrija pseudolonga</name>
    <dbReference type="NCBI Taxonomy" id="143232"/>
    <lineage>
        <taxon>Eukaryota</taxon>
        <taxon>Fungi</taxon>
        <taxon>Dikarya</taxon>
        <taxon>Basidiomycota</taxon>
        <taxon>Agaricomycotina</taxon>
        <taxon>Tremellomycetes</taxon>
        <taxon>Trichosporonales</taxon>
        <taxon>Trichosporonaceae</taxon>
        <taxon>Vanrija</taxon>
    </lineage>
</organism>
<dbReference type="GO" id="GO:0048188">
    <property type="term" value="C:Set1C/COMPASS complex"/>
    <property type="evidence" value="ECO:0007669"/>
    <property type="project" value="InterPro"/>
</dbReference>
<dbReference type="SMART" id="SM00449">
    <property type="entry name" value="SPRY"/>
    <property type="match status" value="1"/>
</dbReference>
<evidence type="ECO:0000256" key="2">
    <source>
        <dbReference type="ARBA" id="ARBA00023242"/>
    </source>
</evidence>
<evidence type="ECO:0000313" key="7">
    <source>
        <dbReference type="Proteomes" id="UP000827549"/>
    </source>
</evidence>
<proteinExistence type="inferred from homology"/>
<feature type="compositionally biased region" description="Low complexity" evidence="4">
    <location>
        <begin position="490"/>
        <end position="508"/>
    </location>
</feature>
<dbReference type="GO" id="GO:0000976">
    <property type="term" value="F:transcription cis-regulatory region binding"/>
    <property type="evidence" value="ECO:0007669"/>
    <property type="project" value="TreeGrafter"/>
</dbReference>
<dbReference type="Gene3D" id="2.60.120.920">
    <property type="match status" value="1"/>
</dbReference>
<feature type="domain" description="SPRY" evidence="5">
    <location>
        <begin position="179"/>
        <end position="437"/>
    </location>
</feature>
<keyword evidence="2" id="KW-0539">Nucleus</keyword>
<feature type="region of interest" description="Disordered" evidence="4">
    <location>
        <begin position="488"/>
        <end position="631"/>
    </location>
</feature>
<feature type="compositionally biased region" description="Low complexity" evidence="4">
    <location>
        <begin position="50"/>
        <end position="64"/>
    </location>
</feature>
<dbReference type="SUPFAM" id="SSF49899">
    <property type="entry name" value="Concanavalin A-like lectins/glucanases"/>
    <property type="match status" value="1"/>
</dbReference>
<evidence type="ECO:0000256" key="3">
    <source>
        <dbReference type="ARBA" id="ARBA00038149"/>
    </source>
</evidence>